<dbReference type="NCBIfam" id="TIGR01261">
    <property type="entry name" value="hisB_Nterm"/>
    <property type="match status" value="1"/>
</dbReference>
<evidence type="ECO:0000256" key="12">
    <source>
        <dbReference type="HAMAP-Rule" id="MF_01022"/>
    </source>
</evidence>
<dbReference type="InterPro" id="IPR006543">
    <property type="entry name" value="Histidinol-phos"/>
</dbReference>
<comment type="similarity">
    <text evidence="12">In the N-terminal section; belongs to the histidinol-phosphatase family.</text>
</comment>
<evidence type="ECO:0000256" key="9">
    <source>
        <dbReference type="ARBA" id="ARBA00023239"/>
    </source>
</evidence>
<dbReference type="InterPro" id="IPR020565">
    <property type="entry name" value="ImidazoleglycerP_deHydtase_CS"/>
</dbReference>
<evidence type="ECO:0000313" key="14">
    <source>
        <dbReference type="Proteomes" id="UP000233782"/>
    </source>
</evidence>
<evidence type="ECO:0000256" key="5">
    <source>
        <dbReference type="ARBA" id="ARBA00022723"/>
    </source>
</evidence>
<gene>
    <name evidence="12" type="primary">hisB</name>
    <name evidence="13" type="ORF">BD749_0577</name>
</gene>
<comment type="catalytic activity">
    <reaction evidence="11 12">
        <text>L-histidinol phosphate + H2O = L-histidinol + phosphate</text>
        <dbReference type="Rhea" id="RHEA:14465"/>
        <dbReference type="ChEBI" id="CHEBI:15377"/>
        <dbReference type="ChEBI" id="CHEBI:43474"/>
        <dbReference type="ChEBI" id="CHEBI:57699"/>
        <dbReference type="ChEBI" id="CHEBI:57980"/>
        <dbReference type="EC" id="3.1.3.15"/>
    </reaction>
</comment>
<dbReference type="CDD" id="cd07914">
    <property type="entry name" value="IGPD"/>
    <property type="match status" value="1"/>
</dbReference>
<dbReference type="FunFam" id="3.30.230.40:FF:000003">
    <property type="entry name" value="Imidazoleglycerol-phosphate dehydratase HisB"/>
    <property type="match status" value="1"/>
</dbReference>
<dbReference type="NCBIfam" id="TIGR01662">
    <property type="entry name" value="HAD-SF-IIIA"/>
    <property type="match status" value="1"/>
</dbReference>
<dbReference type="AlphaFoldDB" id="A0A2N3V1Y9"/>
<comment type="pathway">
    <text evidence="2 12">Amino-acid biosynthesis; L-histidine biosynthesis; L-histidine from 5-phospho-alpha-D-ribose 1-diphosphate: step 6/9.</text>
</comment>
<feature type="active site" description="Nucleophile" evidence="12">
    <location>
        <position position="8"/>
    </location>
</feature>
<dbReference type="PANTHER" id="PTHR23133:SF2">
    <property type="entry name" value="IMIDAZOLEGLYCEROL-PHOSPHATE DEHYDRATASE"/>
    <property type="match status" value="1"/>
</dbReference>
<dbReference type="EMBL" id="PJMU01000001">
    <property type="protein sequence ID" value="PKV75632.1"/>
    <property type="molecule type" value="Genomic_DNA"/>
</dbReference>
<feature type="binding site" evidence="12">
    <location>
        <position position="10"/>
    </location>
    <ligand>
        <name>Mg(2+)</name>
        <dbReference type="ChEBI" id="CHEBI:18420"/>
    </ligand>
</feature>
<evidence type="ECO:0000256" key="1">
    <source>
        <dbReference type="ARBA" id="ARBA00001946"/>
    </source>
</evidence>
<dbReference type="PROSITE" id="PS00955">
    <property type="entry name" value="IGP_DEHYDRATASE_2"/>
    <property type="match status" value="1"/>
</dbReference>
<dbReference type="RefSeq" id="WP_101442853.1">
    <property type="nucleotide sequence ID" value="NZ_PJMU01000001.1"/>
</dbReference>
<name>A0A2N3V1Y9_9BACT</name>
<dbReference type="Proteomes" id="UP000233782">
    <property type="component" value="Unassembled WGS sequence"/>
</dbReference>
<evidence type="ECO:0000313" key="13">
    <source>
        <dbReference type="EMBL" id="PKV75632.1"/>
    </source>
</evidence>
<keyword evidence="5 12" id="KW-0479">Metal-binding</keyword>
<protein>
    <recommendedName>
        <fullName evidence="12">Histidine biosynthesis bifunctional protein HisB</fullName>
    </recommendedName>
    <domain>
        <recommendedName>
            <fullName evidence="12">Histidinol-phosphatase</fullName>
            <ecNumber evidence="12">3.1.3.15</ecNumber>
        </recommendedName>
    </domain>
    <domain>
        <recommendedName>
            <fullName evidence="12">Imidazoleglycerol-phosphate dehydratase</fullName>
            <shortName evidence="12">IGPD</shortName>
            <ecNumber evidence="12">4.2.1.19</ecNumber>
        </recommendedName>
    </domain>
</protein>
<proteinExistence type="inferred from homology"/>
<dbReference type="OrthoDB" id="9790411at2"/>
<dbReference type="Pfam" id="PF13242">
    <property type="entry name" value="Hydrolase_like"/>
    <property type="match status" value="1"/>
</dbReference>
<feature type="region of interest" description="Imidazoleglycerol-phosphate dehydratase" evidence="12">
    <location>
        <begin position="174"/>
        <end position="364"/>
    </location>
</feature>
<evidence type="ECO:0000256" key="2">
    <source>
        <dbReference type="ARBA" id="ARBA00005047"/>
    </source>
</evidence>
<dbReference type="InterPro" id="IPR020568">
    <property type="entry name" value="Ribosomal_Su5_D2-typ_SF"/>
</dbReference>
<dbReference type="SUPFAM" id="SSF54211">
    <property type="entry name" value="Ribosomal protein S5 domain 2-like"/>
    <property type="match status" value="2"/>
</dbReference>
<dbReference type="NCBIfam" id="NF002114">
    <property type="entry name" value="PRK00951.2-4"/>
    <property type="match status" value="1"/>
</dbReference>
<dbReference type="Gene3D" id="3.40.50.1000">
    <property type="entry name" value="HAD superfamily/HAD-like"/>
    <property type="match status" value="1"/>
</dbReference>
<keyword evidence="9 12" id="KW-0456">Lyase</keyword>
<comment type="caution">
    <text evidence="12">Lacks conserved residue(s) required for the propagation of feature annotation.</text>
</comment>
<comment type="caution">
    <text evidence="13">The sequence shown here is derived from an EMBL/GenBank/DDBJ whole genome shotgun (WGS) entry which is preliminary data.</text>
</comment>
<dbReference type="FunFam" id="3.30.230.40:FF:000001">
    <property type="entry name" value="Imidazoleglycerol-phosphate dehydratase HisB"/>
    <property type="match status" value="1"/>
</dbReference>
<dbReference type="EC" id="4.2.1.19" evidence="12"/>
<keyword evidence="7 12" id="KW-0460">Magnesium</keyword>
<dbReference type="SUPFAM" id="SSF56784">
    <property type="entry name" value="HAD-like"/>
    <property type="match status" value="1"/>
</dbReference>
<feature type="binding site" evidence="12">
    <location>
        <position position="129"/>
    </location>
    <ligand>
        <name>Mg(2+)</name>
        <dbReference type="ChEBI" id="CHEBI:18420"/>
    </ligand>
</feature>
<comment type="catalytic activity">
    <reaction evidence="12">
        <text>D-erythro-1-(imidazol-4-yl)glycerol 3-phosphate = 3-(imidazol-4-yl)-2-oxopropyl phosphate + H2O</text>
        <dbReference type="Rhea" id="RHEA:11040"/>
        <dbReference type="ChEBI" id="CHEBI:15377"/>
        <dbReference type="ChEBI" id="CHEBI:57766"/>
        <dbReference type="ChEBI" id="CHEBI:58278"/>
        <dbReference type="EC" id="4.2.1.19"/>
    </reaction>
</comment>
<dbReference type="InterPro" id="IPR038494">
    <property type="entry name" value="IGPD_sf"/>
</dbReference>
<dbReference type="GO" id="GO:0004424">
    <property type="term" value="F:imidazoleglycerol-phosphate dehydratase activity"/>
    <property type="evidence" value="ECO:0007669"/>
    <property type="project" value="UniProtKB-UniRule"/>
</dbReference>
<feature type="region of interest" description="Histidinol-phosphatase" evidence="12">
    <location>
        <begin position="1"/>
        <end position="173"/>
    </location>
</feature>
<dbReference type="InterPro" id="IPR006549">
    <property type="entry name" value="HAD-SF_hydro_IIIA"/>
</dbReference>
<evidence type="ECO:0000256" key="8">
    <source>
        <dbReference type="ARBA" id="ARBA00023102"/>
    </source>
</evidence>
<comment type="pathway">
    <text evidence="12">Amino-acid biosynthesis; L-histidine biosynthesis; L-histidine from 5-phospho-alpha-D-ribose 1-diphosphate: step 8/9.</text>
</comment>
<dbReference type="InterPro" id="IPR020566">
    <property type="entry name" value="His_synth_bifunc_HisB"/>
</dbReference>
<keyword evidence="8 12" id="KW-0368">Histidine biosynthesis</keyword>
<feature type="active site" description="Proton donor" evidence="12">
    <location>
        <position position="10"/>
    </location>
</feature>
<dbReference type="NCBIfam" id="NF003937">
    <property type="entry name" value="PRK05446.1"/>
    <property type="match status" value="1"/>
</dbReference>
<feature type="binding site" evidence="12">
    <location>
        <position position="8"/>
    </location>
    <ligand>
        <name>Mg(2+)</name>
        <dbReference type="ChEBI" id="CHEBI:18420"/>
    </ligand>
</feature>
<dbReference type="Gene3D" id="3.30.230.40">
    <property type="entry name" value="Imidazole glycerol phosphate dehydratase, domain 1"/>
    <property type="match status" value="2"/>
</dbReference>
<dbReference type="GO" id="GO:0005737">
    <property type="term" value="C:cytoplasm"/>
    <property type="evidence" value="ECO:0007669"/>
    <property type="project" value="UniProtKB-SubCell"/>
</dbReference>
<keyword evidence="14" id="KW-1185">Reference proteome</keyword>
<comment type="cofactor">
    <cofactor evidence="1 12">
        <name>Mg(2+)</name>
        <dbReference type="ChEBI" id="CHEBI:18420"/>
    </cofactor>
</comment>
<keyword evidence="3 12" id="KW-0963">Cytoplasm</keyword>
<keyword evidence="4 12" id="KW-0028">Amino-acid biosynthesis</keyword>
<dbReference type="GO" id="GO:0000105">
    <property type="term" value="P:L-histidine biosynthetic process"/>
    <property type="evidence" value="ECO:0007669"/>
    <property type="project" value="UniProtKB-UniRule"/>
</dbReference>
<dbReference type="HAMAP" id="MF_00076">
    <property type="entry name" value="HisB"/>
    <property type="match status" value="1"/>
</dbReference>
<dbReference type="GO" id="GO:0004401">
    <property type="term" value="F:histidinol-phosphatase activity"/>
    <property type="evidence" value="ECO:0007669"/>
    <property type="project" value="UniProtKB-UniRule"/>
</dbReference>
<evidence type="ECO:0000256" key="3">
    <source>
        <dbReference type="ARBA" id="ARBA00022490"/>
    </source>
</evidence>
<accession>A0A2N3V1Y9</accession>
<keyword evidence="6 12" id="KW-0378">Hydrolase</keyword>
<dbReference type="PROSITE" id="PS00954">
    <property type="entry name" value="IGP_DEHYDRATASE_1"/>
    <property type="match status" value="1"/>
</dbReference>
<dbReference type="PANTHER" id="PTHR23133">
    <property type="entry name" value="IMIDAZOLEGLYCEROL-PHOSPHATE DEHYDRATASE HIS7"/>
    <property type="match status" value="1"/>
</dbReference>
<evidence type="ECO:0000256" key="7">
    <source>
        <dbReference type="ARBA" id="ARBA00022842"/>
    </source>
</evidence>
<keyword evidence="10 12" id="KW-0511">Multifunctional enzyme</keyword>
<dbReference type="GO" id="GO:0046872">
    <property type="term" value="F:metal ion binding"/>
    <property type="evidence" value="ECO:0007669"/>
    <property type="project" value="UniProtKB-KW"/>
</dbReference>
<evidence type="ECO:0000256" key="10">
    <source>
        <dbReference type="ARBA" id="ARBA00023268"/>
    </source>
</evidence>
<dbReference type="InterPro" id="IPR036412">
    <property type="entry name" value="HAD-like_sf"/>
</dbReference>
<dbReference type="Pfam" id="PF00475">
    <property type="entry name" value="IGPD"/>
    <property type="match status" value="1"/>
</dbReference>
<organism evidence="13 14">
    <name type="scientific">Pontibacter ramchanderi</name>
    <dbReference type="NCBI Taxonomy" id="1179743"/>
    <lineage>
        <taxon>Bacteria</taxon>
        <taxon>Pseudomonadati</taxon>
        <taxon>Bacteroidota</taxon>
        <taxon>Cytophagia</taxon>
        <taxon>Cytophagales</taxon>
        <taxon>Hymenobacteraceae</taxon>
        <taxon>Pontibacter</taxon>
    </lineage>
</organism>
<dbReference type="InterPro" id="IPR000807">
    <property type="entry name" value="ImidazoleglycerolP_deHydtase"/>
</dbReference>
<dbReference type="HAMAP" id="MF_01022">
    <property type="entry name" value="Bifunc_HisB"/>
    <property type="match status" value="1"/>
</dbReference>
<dbReference type="UniPathway" id="UPA00031">
    <property type="reaction ID" value="UER00011"/>
</dbReference>
<dbReference type="InterPro" id="IPR023214">
    <property type="entry name" value="HAD_sf"/>
</dbReference>
<dbReference type="InterPro" id="IPR005954">
    <property type="entry name" value="HisB_N"/>
</dbReference>
<comment type="subcellular location">
    <subcellularLocation>
        <location evidence="12">Cytoplasm</location>
    </subcellularLocation>
</comment>
<comment type="similarity">
    <text evidence="12">In the C-terminal section; belongs to the imidazoleglycerol-phosphate dehydratase family.</text>
</comment>
<evidence type="ECO:0000256" key="4">
    <source>
        <dbReference type="ARBA" id="ARBA00022605"/>
    </source>
</evidence>
<evidence type="ECO:0000256" key="11">
    <source>
        <dbReference type="ARBA" id="ARBA00049158"/>
    </source>
</evidence>
<dbReference type="EC" id="3.1.3.15" evidence="12"/>
<dbReference type="NCBIfam" id="TIGR01656">
    <property type="entry name" value="Histidinol-ppas"/>
    <property type="match status" value="1"/>
</dbReference>
<sequence length="364" mass="41333">MKKALFIDRDGTILVEPKTDFQVDSFEKFEFLPKVIRNLYKIYTELDYELVMVTNQDGLGTDSYPEHTFWPYQNKMLDILKGEGIEFADILIDRSFEHEGLETRKPGIGMMKKYLSGEYDLANSYVIGDRLTDVKLAKNLGAQAIFIGDEQVEEAALSTSDWDEIYTFLKLPARKASIRRQTNETDIAIDLNLDGTGQMNIHTGLGFFDHMLEQLAKHGKLDLNLRVKGDLHIDEHHTIEDTGLALGEAFLAALGDKKGISRYGFLLPMDDVLAQVAIDFSGRPWTVWEADFKREKVGDMPTEMFFHFFKSFSDTSKCNLNIKAEGQNEHHKIEAIFKGFAKAIQMAVKRNPEDNSIPSTKGTL</sequence>
<reference evidence="13 14" key="1">
    <citation type="submission" date="2017-12" db="EMBL/GenBank/DDBJ databases">
        <title>Genomic Encyclopedia of Type Strains, Phase III (KMG-III): the genomes of soil and plant-associated and newly described type strains.</title>
        <authorList>
            <person name="Whitman W."/>
        </authorList>
    </citation>
    <scope>NUCLEOTIDE SEQUENCE [LARGE SCALE GENOMIC DNA]</scope>
    <source>
        <strain evidence="13 14">LP43</strain>
    </source>
</reference>
<dbReference type="NCBIfam" id="NF002111">
    <property type="entry name" value="PRK00951.2-1"/>
    <property type="match status" value="1"/>
</dbReference>
<evidence type="ECO:0000256" key="6">
    <source>
        <dbReference type="ARBA" id="ARBA00022801"/>
    </source>
</evidence>